<reference evidence="2 3" key="1">
    <citation type="submission" date="2016-08" db="EMBL/GenBank/DDBJ databases">
        <title>Complete genome sequence of Fictibacillus arsenicus G25-54, a strain with toxicity to nematodes and a potential arsenic-resistance activity.</title>
        <authorList>
            <person name="Zheng Z."/>
        </authorList>
    </citation>
    <scope>NUCLEOTIDE SEQUENCE [LARGE SCALE GENOMIC DNA]</scope>
    <source>
        <strain evidence="2 3">G25-54</strain>
    </source>
</reference>
<evidence type="ECO:0000313" key="3">
    <source>
        <dbReference type="Proteomes" id="UP000077412"/>
    </source>
</evidence>
<feature type="transmembrane region" description="Helical" evidence="1">
    <location>
        <begin position="12"/>
        <end position="32"/>
    </location>
</feature>
<evidence type="ECO:0000313" key="2">
    <source>
        <dbReference type="EMBL" id="ANX13998.1"/>
    </source>
</evidence>
<protein>
    <submittedName>
        <fullName evidence="2">Uncharacterized protein</fullName>
    </submittedName>
</protein>
<feature type="transmembrane region" description="Helical" evidence="1">
    <location>
        <begin position="38"/>
        <end position="60"/>
    </location>
</feature>
<gene>
    <name evidence="2" type="ORF">ABE41_018455</name>
</gene>
<keyword evidence="1" id="KW-0812">Transmembrane</keyword>
<name>A0A1B1Z976_9BACL</name>
<dbReference type="KEGG" id="far:ABE41_018455"/>
<dbReference type="AlphaFoldDB" id="A0A1B1Z976"/>
<feature type="transmembrane region" description="Helical" evidence="1">
    <location>
        <begin position="72"/>
        <end position="93"/>
    </location>
</feature>
<keyword evidence="1" id="KW-0472">Membrane</keyword>
<dbReference type="Proteomes" id="UP000077412">
    <property type="component" value="Chromosome"/>
</dbReference>
<evidence type="ECO:0000256" key="1">
    <source>
        <dbReference type="SAM" id="Phobius"/>
    </source>
</evidence>
<accession>A0A1B1Z976</accession>
<proteinExistence type="predicted"/>
<sequence length="138" mass="15980">MNKTFTDKCEAALYSSIIFILFIIILMIPEFMKYGISWAIIIEVIPIFIIALLGSLFYGIPVSLLSENLTKNLYSTRFLIAGFIHIFFGFLTILVLKGFGLFAVGAFLLFFLCDEWLKREKEVMKKKISYKMEQDYLC</sequence>
<feature type="transmembrane region" description="Helical" evidence="1">
    <location>
        <begin position="99"/>
        <end position="117"/>
    </location>
</feature>
<keyword evidence="1" id="KW-1133">Transmembrane helix</keyword>
<organism evidence="2 3">
    <name type="scientific">Fictibacillus arsenicus</name>
    <dbReference type="NCBI Taxonomy" id="255247"/>
    <lineage>
        <taxon>Bacteria</taxon>
        <taxon>Bacillati</taxon>
        <taxon>Bacillota</taxon>
        <taxon>Bacilli</taxon>
        <taxon>Bacillales</taxon>
        <taxon>Fictibacillaceae</taxon>
        <taxon>Fictibacillus</taxon>
    </lineage>
</organism>
<dbReference type="EMBL" id="CP016761">
    <property type="protein sequence ID" value="ANX13998.1"/>
    <property type="molecule type" value="Genomic_DNA"/>
</dbReference>
<dbReference type="OrthoDB" id="68404at2"/>
<keyword evidence="3" id="KW-1185">Reference proteome</keyword>
<dbReference type="STRING" id="255247.ABE41_018455"/>
<dbReference type="RefSeq" id="WP_066293577.1">
    <property type="nucleotide sequence ID" value="NZ_CP016761.1"/>
</dbReference>